<dbReference type="PANTHER" id="PTHR43185">
    <property type="entry name" value="FERROUS IRON TRANSPORT PROTEIN B"/>
    <property type="match status" value="1"/>
</dbReference>
<evidence type="ECO:0000256" key="9">
    <source>
        <dbReference type="ARBA" id="ARBA00023004"/>
    </source>
</evidence>
<evidence type="ECO:0000256" key="11">
    <source>
        <dbReference type="ARBA" id="ARBA00023134"/>
    </source>
</evidence>
<keyword evidence="11 14" id="KW-0342">GTP-binding</keyword>
<feature type="binding site" evidence="14">
    <location>
        <begin position="56"/>
        <end position="59"/>
    </location>
    <ligand>
        <name>GTP</name>
        <dbReference type="ChEBI" id="CHEBI:37565"/>
        <label>3</label>
    </ligand>
</feature>
<evidence type="ECO:0000256" key="12">
    <source>
        <dbReference type="ARBA" id="ARBA00023136"/>
    </source>
</evidence>
<dbReference type="Proteomes" id="UP000188246">
    <property type="component" value="Chromosome"/>
</dbReference>
<name>A0A1Q2D7K9_9ENTE</name>
<dbReference type="PANTHER" id="PTHR43185:SF1">
    <property type="entry name" value="FE(2+) TRANSPORTER FEOB"/>
    <property type="match status" value="1"/>
</dbReference>
<dbReference type="InterPro" id="IPR006073">
    <property type="entry name" value="GTP-bd"/>
</dbReference>
<dbReference type="GO" id="GO:0005525">
    <property type="term" value="F:GTP binding"/>
    <property type="evidence" value="ECO:0007669"/>
    <property type="project" value="UniProtKB-KW"/>
</dbReference>
<proteinExistence type="inferred from homology"/>
<feature type="transmembrane region" description="Helical" evidence="16">
    <location>
        <begin position="284"/>
        <end position="301"/>
    </location>
</feature>
<dbReference type="SUPFAM" id="SSF52540">
    <property type="entry name" value="P-loop containing nucleoside triphosphate hydrolases"/>
    <property type="match status" value="1"/>
</dbReference>
<evidence type="ECO:0000256" key="14">
    <source>
        <dbReference type="PIRSR" id="PIRSR603373-1"/>
    </source>
</evidence>
<feature type="transmembrane region" description="Helical" evidence="16">
    <location>
        <begin position="391"/>
        <end position="414"/>
    </location>
</feature>
<dbReference type="PROSITE" id="PS51711">
    <property type="entry name" value="G_FEOB"/>
    <property type="match status" value="1"/>
</dbReference>
<keyword evidence="5" id="KW-0997">Cell inner membrane</keyword>
<dbReference type="AlphaFoldDB" id="A0A1Q2D7K9"/>
<feature type="binding site" evidence="14">
    <location>
        <begin position="11"/>
        <end position="18"/>
    </location>
    <ligand>
        <name>GTP</name>
        <dbReference type="ChEBI" id="CHEBI:37565"/>
        <label>1</label>
    </ligand>
</feature>
<feature type="binding site" evidence="15">
    <location>
        <position position="26"/>
    </location>
    <ligand>
        <name>Mg(2+)</name>
        <dbReference type="ChEBI" id="CHEBI:18420"/>
        <label>2</label>
    </ligand>
</feature>
<feature type="transmembrane region" description="Helical" evidence="16">
    <location>
        <begin position="346"/>
        <end position="371"/>
    </location>
</feature>
<feature type="binding site" evidence="14">
    <location>
        <begin position="145"/>
        <end position="147"/>
    </location>
    <ligand>
        <name>GTP</name>
        <dbReference type="ChEBI" id="CHEBI:37565"/>
        <label>5</label>
    </ligand>
</feature>
<feature type="binding site" evidence="14">
    <location>
        <begin position="36"/>
        <end position="40"/>
    </location>
    <ligand>
        <name>GTP</name>
        <dbReference type="ChEBI" id="CHEBI:37565"/>
        <label>1</label>
    </ligand>
</feature>
<evidence type="ECO:0000256" key="16">
    <source>
        <dbReference type="RuleBase" id="RU362098"/>
    </source>
</evidence>
<keyword evidence="15" id="KW-0479">Metal-binding</keyword>
<evidence type="ECO:0000256" key="15">
    <source>
        <dbReference type="PIRSR" id="PIRSR603373-2"/>
    </source>
</evidence>
<keyword evidence="6 16" id="KW-0812">Transmembrane</keyword>
<evidence type="ECO:0000256" key="8">
    <source>
        <dbReference type="ARBA" id="ARBA00022989"/>
    </source>
</evidence>
<dbReference type="InterPro" id="IPR003373">
    <property type="entry name" value="Fe2_transport_prot-B"/>
</dbReference>
<evidence type="ECO:0000256" key="6">
    <source>
        <dbReference type="ARBA" id="ARBA00022692"/>
    </source>
</evidence>
<dbReference type="STRING" id="633807.BW732_08650"/>
<dbReference type="GO" id="GO:0015093">
    <property type="term" value="F:ferrous iron transmembrane transporter activity"/>
    <property type="evidence" value="ECO:0007669"/>
    <property type="project" value="UniProtKB-UniRule"/>
</dbReference>
<keyword evidence="19" id="KW-1185">Reference proteome</keyword>
<dbReference type="CDD" id="cd01879">
    <property type="entry name" value="FeoB"/>
    <property type="match status" value="1"/>
</dbReference>
<accession>A0A1Q2D7K9</accession>
<dbReference type="KEGG" id="vpi:BW732_08650"/>
<dbReference type="Pfam" id="PF17910">
    <property type="entry name" value="FeoB_Cyto"/>
    <property type="match status" value="1"/>
</dbReference>
<sequence>MTHEVSLALVGNPNCGKTSLFNELTGSNHSVGNWPGVTVERKTGIIKGTDNIVLQDLPGIYSMSPYSPEEVVARDYLIQDIPDAVLNIVDASNLERNLYLTLQLLETGHPVIVVLNMMDVVKKQGTLLNDNQLGYLLGVQTIPISVTKNQGLQELTHIISKRRSGFSPIVNYPTYDDRLEVALDEISQLIEPYVSAYQLRWYSIKLFEKDTQVMEVLELPPDIQQEIAEIITISEKVFDDDSESIIVNARYEFIDDVTAMCLQHSPTATQTMSDKIDRVVTNKWLALPIFAIVMWFVYYLAIQTVGALGTDWVNERLFGEYIPHITSYWLATWQVAPWLQSLILDGILAGVGAVLGFVPQLMVLFLCLSFLEDCGYMSRIAFVMDRLFRRFGLSGKSFIPMLVATGCGVPGIMASRTIENEKDRRMTIMTTTFMPCSAKLPIIGLISGAFFHAARGLLRLPIFLVLVQLYYQEFF</sequence>
<dbReference type="Gene3D" id="3.40.50.300">
    <property type="entry name" value="P-loop containing nucleotide triphosphate hydrolases"/>
    <property type="match status" value="1"/>
</dbReference>
<keyword evidence="9 16" id="KW-0408">Iron</keyword>
<keyword evidence="12 16" id="KW-0472">Membrane</keyword>
<dbReference type="Pfam" id="PF02421">
    <property type="entry name" value="FeoB_N"/>
    <property type="match status" value="1"/>
</dbReference>
<keyword evidence="4 16" id="KW-0410">Iron transport</keyword>
<evidence type="ECO:0000256" key="1">
    <source>
        <dbReference type="ARBA" id="ARBA00004429"/>
    </source>
</evidence>
<evidence type="ECO:0000256" key="5">
    <source>
        <dbReference type="ARBA" id="ARBA00022519"/>
    </source>
</evidence>
<feature type="binding site" evidence="15">
    <location>
        <position position="22"/>
    </location>
    <ligand>
        <name>Mg(2+)</name>
        <dbReference type="ChEBI" id="CHEBI:18420"/>
        <label>1</label>
    </ligand>
</feature>
<keyword evidence="2 16" id="KW-0813">Transport</keyword>
<keyword evidence="15" id="KW-0460">Magnesium</keyword>
<comment type="caution">
    <text evidence="16">Lacks conserved residue(s) required for the propagation of feature annotation.</text>
</comment>
<reference evidence="18 19" key="1">
    <citation type="journal article" date="2010" name="Int. J. Syst. Evol. Microbiol.">
        <title>Vagococcus penaei sp. nov., isolated from spoilage microbiota of cooked shrimp (Penaeus vannamei).</title>
        <authorList>
            <person name="Jaffres E."/>
            <person name="Prevost H."/>
            <person name="Rossero A."/>
            <person name="Joffraud J.J."/>
            <person name="Dousset X."/>
        </authorList>
    </citation>
    <scope>NUCLEOTIDE SEQUENCE [LARGE SCALE GENOMIC DNA]</scope>
    <source>
        <strain evidence="18 19">CD276</strain>
    </source>
</reference>
<dbReference type="NCBIfam" id="TIGR00437">
    <property type="entry name" value="feoB"/>
    <property type="match status" value="1"/>
</dbReference>
<evidence type="ECO:0000256" key="4">
    <source>
        <dbReference type="ARBA" id="ARBA00022496"/>
    </source>
</evidence>
<dbReference type="InterPro" id="IPR030389">
    <property type="entry name" value="G_FEOB_dom"/>
</dbReference>
<evidence type="ECO:0000313" key="18">
    <source>
        <dbReference type="EMBL" id="AQP54285.1"/>
    </source>
</evidence>
<dbReference type="GO" id="GO:0046872">
    <property type="term" value="F:metal ion binding"/>
    <property type="evidence" value="ECO:0007669"/>
    <property type="project" value="UniProtKB-KW"/>
</dbReference>
<dbReference type="FunFam" id="3.40.50.300:FF:000426">
    <property type="entry name" value="Ferrous iron transport protein B"/>
    <property type="match status" value="1"/>
</dbReference>
<feature type="binding site" evidence="15">
    <location>
        <position position="25"/>
    </location>
    <ligand>
        <name>Mg(2+)</name>
        <dbReference type="ChEBI" id="CHEBI:18420"/>
        <label>2</label>
    </ligand>
</feature>
<evidence type="ECO:0000256" key="7">
    <source>
        <dbReference type="ARBA" id="ARBA00022741"/>
    </source>
</evidence>
<evidence type="ECO:0000256" key="3">
    <source>
        <dbReference type="ARBA" id="ARBA00022475"/>
    </source>
</evidence>
<keyword evidence="10" id="KW-0406">Ion transport</keyword>
<keyword evidence="3" id="KW-1003">Cell membrane</keyword>
<evidence type="ECO:0000256" key="13">
    <source>
        <dbReference type="NCBIfam" id="TIGR00437"/>
    </source>
</evidence>
<organism evidence="18 19">
    <name type="scientific">Vagococcus penaei</name>
    <dbReference type="NCBI Taxonomy" id="633807"/>
    <lineage>
        <taxon>Bacteria</taxon>
        <taxon>Bacillati</taxon>
        <taxon>Bacillota</taxon>
        <taxon>Bacilli</taxon>
        <taxon>Lactobacillales</taxon>
        <taxon>Enterococcaceae</taxon>
        <taxon>Vagococcus</taxon>
    </lineage>
</organism>
<keyword evidence="7 14" id="KW-0547">Nucleotide-binding</keyword>
<protein>
    <recommendedName>
        <fullName evidence="13 16">Ferrous iron transport protein B</fullName>
    </recommendedName>
</protein>
<dbReference type="InterPro" id="IPR011642">
    <property type="entry name" value="Gate_dom"/>
</dbReference>
<dbReference type="GO" id="GO:0005886">
    <property type="term" value="C:plasma membrane"/>
    <property type="evidence" value="ECO:0007669"/>
    <property type="project" value="UniProtKB-SubCell"/>
</dbReference>
<evidence type="ECO:0000313" key="19">
    <source>
        <dbReference type="Proteomes" id="UP000188246"/>
    </source>
</evidence>
<comment type="function">
    <text evidence="16">Probable transporter of a GTP-driven Fe(2+) uptake system.</text>
</comment>
<comment type="subcellular location">
    <subcellularLocation>
        <location evidence="1">Cell inner membrane</location>
        <topology evidence="1">Multi-pass membrane protein</topology>
    </subcellularLocation>
    <subcellularLocation>
        <location evidence="16">Cell membrane</location>
        <topology evidence="16">Multi-pass membrane protein</topology>
    </subcellularLocation>
</comment>
<evidence type="ECO:0000259" key="17">
    <source>
        <dbReference type="PROSITE" id="PS51711"/>
    </source>
</evidence>
<dbReference type="InterPro" id="IPR027417">
    <property type="entry name" value="P-loop_NTPase"/>
</dbReference>
<dbReference type="Gene3D" id="1.10.287.1770">
    <property type="match status" value="1"/>
</dbReference>
<dbReference type="InterPro" id="IPR050860">
    <property type="entry name" value="FeoB_GTPase"/>
</dbReference>
<feature type="domain" description="FeoB-type G" evidence="17">
    <location>
        <begin position="4"/>
        <end position="165"/>
    </location>
</feature>
<comment type="similarity">
    <text evidence="16">Belongs to the TRAFAC class TrmE-Era-EngA-EngB-Septin-like GTPase superfamily. FeoB GTPase (TC 9.A.8) family.</text>
</comment>
<dbReference type="PRINTS" id="PR00326">
    <property type="entry name" value="GTP1OBG"/>
</dbReference>
<gene>
    <name evidence="18" type="ORF">BW732_08650</name>
</gene>
<dbReference type="Pfam" id="PF07670">
    <property type="entry name" value="Gate"/>
    <property type="match status" value="1"/>
</dbReference>
<feature type="binding site" evidence="14">
    <location>
        <begin position="116"/>
        <end position="119"/>
    </location>
    <ligand>
        <name>GTP</name>
        <dbReference type="ChEBI" id="CHEBI:37565"/>
        <label>4</label>
    </ligand>
</feature>
<evidence type="ECO:0000256" key="2">
    <source>
        <dbReference type="ARBA" id="ARBA00022448"/>
    </source>
</evidence>
<evidence type="ECO:0000256" key="10">
    <source>
        <dbReference type="ARBA" id="ARBA00023065"/>
    </source>
</evidence>
<dbReference type="EMBL" id="CP019609">
    <property type="protein sequence ID" value="AQP54285.1"/>
    <property type="molecule type" value="Genomic_DNA"/>
</dbReference>
<keyword evidence="8 16" id="KW-1133">Transmembrane helix</keyword>
<feature type="transmembrane region" description="Helical" evidence="16">
    <location>
        <begin position="426"/>
        <end position="446"/>
    </location>
</feature>
<dbReference type="InterPro" id="IPR041069">
    <property type="entry name" value="FeoB_Cyto"/>
</dbReference>